<keyword evidence="3" id="KW-1185">Reference proteome</keyword>
<evidence type="ECO:0008006" key="4">
    <source>
        <dbReference type="Google" id="ProtNLM"/>
    </source>
</evidence>
<sequence length="100" mass="11107">MLVGDDYLTDGRPAPLGTVLRYLTRDDIGAWFGVSGDAVRKWQERYADGETYRPFPAPDVILGGTPGWSPHREAEIYAWHKGKPGRGAGGGRPRKERQPE</sequence>
<feature type="region of interest" description="Disordered" evidence="1">
    <location>
        <begin position="80"/>
        <end position="100"/>
    </location>
</feature>
<dbReference type="Proteomes" id="UP000323505">
    <property type="component" value="Unassembled WGS sequence"/>
</dbReference>
<evidence type="ECO:0000313" key="3">
    <source>
        <dbReference type="Proteomes" id="UP000323505"/>
    </source>
</evidence>
<proteinExistence type="predicted"/>
<evidence type="ECO:0000313" key="2">
    <source>
        <dbReference type="EMBL" id="TYK47374.1"/>
    </source>
</evidence>
<dbReference type="AlphaFoldDB" id="A0A5D3FHB5"/>
<organism evidence="2 3">
    <name type="scientific">Actinomadura decatromicini</name>
    <dbReference type="NCBI Taxonomy" id="2604572"/>
    <lineage>
        <taxon>Bacteria</taxon>
        <taxon>Bacillati</taxon>
        <taxon>Actinomycetota</taxon>
        <taxon>Actinomycetes</taxon>
        <taxon>Streptosporangiales</taxon>
        <taxon>Thermomonosporaceae</taxon>
        <taxon>Actinomadura</taxon>
    </lineage>
</organism>
<reference evidence="2 3" key="1">
    <citation type="submission" date="2019-08" db="EMBL/GenBank/DDBJ databases">
        <title>Actinomadura sp. nov. CYP1-5 isolated from mountain soil.</title>
        <authorList>
            <person name="Songsumanus A."/>
            <person name="Kuncharoen N."/>
            <person name="Kudo T."/>
            <person name="Yuki M."/>
            <person name="Igarashi Y."/>
            <person name="Tanasupawat S."/>
        </authorList>
    </citation>
    <scope>NUCLEOTIDE SEQUENCE [LARGE SCALE GENOMIC DNA]</scope>
    <source>
        <strain evidence="2 3">CYP1-5</strain>
    </source>
</reference>
<accession>A0A5D3FHB5</accession>
<gene>
    <name evidence="2" type="ORF">FXF68_25515</name>
</gene>
<comment type="caution">
    <text evidence="2">The sequence shown here is derived from an EMBL/GenBank/DDBJ whole genome shotgun (WGS) entry which is preliminary data.</text>
</comment>
<protein>
    <recommendedName>
        <fullName evidence="4">DNA-binding protein</fullName>
    </recommendedName>
</protein>
<name>A0A5D3FHB5_9ACTN</name>
<evidence type="ECO:0000256" key="1">
    <source>
        <dbReference type="SAM" id="MobiDB-lite"/>
    </source>
</evidence>
<dbReference type="EMBL" id="VSRQ01000005">
    <property type="protein sequence ID" value="TYK47374.1"/>
    <property type="molecule type" value="Genomic_DNA"/>
</dbReference>